<evidence type="ECO:0000256" key="3">
    <source>
        <dbReference type="ARBA" id="ARBA00022989"/>
    </source>
</evidence>
<name>A0A9E6ZY64_9FLAO</name>
<dbReference type="Proteomes" id="UP000831290">
    <property type="component" value="Chromosome"/>
</dbReference>
<gene>
    <name evidence="6" type="ORF">MQE35_16695</name>
</gene>
<evidence type="ECO:0000256" key="1">
    <source>
        <dbReference type="ARBA" id="ARBA00004141"/>
    </source>
</evidence>
<keyword evidence="7" id="KW-1185">Reference proteome</keyword>
<proteinExistence type="predicted"/>
<sequence>MENLTVKEGKTAAIISYLTIIGAIIAVFMNQEKQNTFARFHIRQAFGIHVAFWLLGYFIGMFNSWLVTSGFWIFFFVLWIYGFLGALQERKTIMPLLGESFQKWFTFIK</sequence>
<comment type="subcellular location">
    <subcellularLocation>
        <location evidence="1">Membrane</location>
        <topology evidence="1">Multi-pass membrane protein</topology>
    </subcellularLocation>
</comment>
<feature type="transmembrane region" description="Helical" evidence="5">
    <location>
        <begin position="12"/>
        <end position="30"/>
    </location>
</feature>
<feature type="transmembrane region" description="Helical" evidence="5">
    <location>
        <begin position="65"/>
        <end position="87"/>
    </location>
</feature>
<dbReference type="EMBL" id="CP094358">
    <property type="protein sequence ID" value="UOB17362.1"/>
    <property type="molecule type" value="Genomic_DNA"/>
</dbReference>
<keyword evidence="4 5" id="KW-0472">Membrane</keyword>
<accession>A0A9E6ZY64</accession>
<evidence type="ECO:0000313" key="7">
    <source>
        <dbReference type="Proteomes" id="UP000831290"/>
    </source>
</evidence>
<evidence type="ECO:0008006" key="8">
    <source>
        <dbReference type="Google" id="ProtNLM"/>
    </source>
</evidence>
<reference evidence="6" key="1">
    <citation type="submission" date="2022-03" db="EMBL/GenBank/DDBJ databases">
        <title>Description of Abyssus ytuae gen. nov., sp. nov., a novel member of the family Flavobacteriaceae isolated from the sediment of Mariana Trench.</title>
        <authorList>
            <person name="Zhang J."/>
            <person name="Xu X."/>
        </authorList>
    </citation>
    <scope>NUCLEOTIDE SEQUENCE</scope>
    <source>
        <strain evidence="6">MT3330</strain>
    </source>
</reference>
<keyword evidence="3 5" id="KW-1133">Transmembrane helix</keyword>
<evidence type="ECO:0000313" key="6">
    <source>
        <dbReference type="EMBL" id="UOB17362.1"/>
    </source>
</evidence>
<protein>
    <recommendedName>
        <fullName evidence="8">DUF4870 domain-containing protein</fullName>
    </recommendedName>
</protein>
<organism evidence="6 7">
    <name type="scientific">Abyssalbus ytuae</name>
    <dbReference type="NCBI Taxonomy" id="2926907"/>
    <lineage>
        <taxon>Bacteria</taxon>
        <taxon>Pseudomonadati</taxon>
        <taxon>Bacteroidota</taxon>
        <taxon>Flavobacteriia</taxon>
        <taxon>Flavobacteriales</taxon>
        <taxon>Flavobacteriaceae</taxon>
        <taxon>Abyssalbus</taxon>
    </lineage>
</organism>
<evidence type="ECO:0000256" key="5">
    <source>
        <dbReference type="SAM" id="Phobius"/>
    </source>
</evidence>
<evidence type="ECO:0000256" key="2">
    <source>
        <dbReference type="ARBA" id="ARBA00022692"/>
    </source>
</evidence>
<feature type="transmembrane region" description="Helical" evidence="5">
    <location>
        <begin position="42"/>
        <end position="59"/>
    </location>
</feature>
<dbReference type="Pfam" id="PF09685">
    <property type="entry name" value="MamF_MmsF"/>
    <property type="match status" value="1"/>
</dbReference>
<dbReference type="AlphaFoldDB" id="A0A9E6ZY64"/>
<keyword evidence="2 5" id="KW-0812">Transmembrane</keyword>
<evidence type="ECO:0000256" key="4">
    <source>
        <dbReference type="ARBA" id="ARBA00023136"/>
    </source>
</evidence>
<dbReference type="KEGG" id="fbm:MQE35_16695"/>
<dbReference type="RefSeq" id="WP_255842778.1">
    <property type="nucleotide sequence ID" value="NZ_CP094358.1"/>
</dbReference>
<dbReference type="InterPro" id="IPR019109">
    <property type="entry name" value="MamF_MmsF"/>
</dbReference>